<dbReference type="AlphaFoldDB" id="A0A2J6TGM2"/>
<proteinExistence type="predicted"/>
<name>A0A2J6TGM2_9HELO</name>
<reference evidence="2 3" key="1">
    <citation type="submission" date="2016-04" db="EMBL/GenBank/DDBJ databases">
        <title>A degradative enzymes factory behind the ericoid mycorrhizal symbiosis.</title>
        <authorList>
            <consortium name="DOE Joint Genome Institute"/>
            <person name="Martino E."/>
            <person name="Morin E."/>
            <person name="Grelet G."/>
            <person name="Kuo A."/>
            <person name="Kohler A."/>
            <person name="Daghino S."/>
            <person name="Barry K."/>
            <person name="Choi C."/>
            <person name="Cichocki N."/>
            <person name="Clum A."/>
            <person name="Copeland A."/>
            <person name="Hainaut M."/>
            <person name="Haridas S."/>
            <person name="Labutti K."/>
            <person name="Lindquist E."/>
            <person name="Lipzen A."/>
            <person name="Khouja H.-R."/>
            <person name="Murat C."/>
            <person name="Ohm R."/>
            <person name="Olson A."/>
            <person name="Spatafora J."/>
            <person name="Veneault-Fourrey C."/>
            <person name="Henrissat B."/>
            <person name="Grigoriev I."/>
            <person name="Martin F."/>
            <person name="Perotto S."/>
        </authorList>
    </citation>
    <scope>NUCLEOTIDE SEQUENCE [LARGE SCALE GENOMIC DNA]</scope>
    <source>
        <strain evidence="2 3">E</strain>
    </source>
</reference>
<keyword evidence="3" id="KW-1185">Reference proteome</keyword>
<keyword evidence="1" id="KW-0812">Transmembrane</keyword>
<evidence type="ECO:0000256" key="1">
    <source>
        <dbReference type="SAM" id="Phobius"/>
    </source>
</evidence>
<organism evidence="2 3">
    <name type="scientific">Hyaloscypha bicolor E</name>
    <dbReference type="NCBI Taxonomy" id="1095630"/>
    <lineage>
        <taxon>Eukaryota</taxon>
        <taxon>Fungi</taxon>
        <taxon>Dikarya</taxon>
        <taxon>Ascomycota</taxon>
        <taxon>Pezizomycotina</taxon>
        <taxon>Leotiomycetes</taxon>
        <taxon>Helotiales</taxon>
        <taxon>Hyaloscyphaceae</taxon>
        <taxon>Hyaloscypha</taxon>
        <taxon>Hyaloscypha bicolor</taxon>
    </lineage>
</organism>
<protein>
    <submittedName>
        <fullName evidence="2">Uncharacterized protein</fullName>
    </submittedName>
</protein>
<dbReference type="GeneID" id="36580285"/>
<dbReference type="InParanoid" id="A0A2J6TGM2"/>
<evidence type="ECO:0000313" key="2">
    <source>
        <dbReference type="EMBL" id="PMD62169.1"/>
    </source>
</evidence>
<keyword evidence="1" id="KW-1133">Transmembrane helix</keyword>
<accession>A0A2J6TGM2</accession>
<dbReference type="EMBL" id="KZ613785">
    <property type="protein sequence ID" value="PMD62169.1"/>
    <property type="molecule type" value="Genomic_DNA"/>
</dbReference>
<keyword evidence="1" id="KW-0472">Membrane</keyword>
<gene>
    <name evidence="2" type="ORF">K444DRAFT_363245</name>
</gene>
<dbReference type="RefSeq" id="XP_024739073.1">
    <property type="nucleotide sequence ID" value="XM_024872204.1"/>
</dbReference>
<sequence length="60" mass="6807">MLNTWRTAFKLAYLGGEPISPGGVCTFVADYFLLLLIWRYYGGFLLQWDEVQMGASLVDV</sequence>
<feature type="transmembrane region" description="Helical" evidence="1">
    <location>
        <begin position="20"/>
        <end position="38"/>
    </location>
</feature>
<dbReference type="Proteomes" id="UP000235371">
    <property type="component" value="Unassembled WGS sequence"/>
</dbReference>
<evidence type="ECO:0000313" key="3">
    <source>
        <dbReference type="Proteomes" id="UP000235371"/>
    </source>
</evidence>